<dbReference type="InterPro" id="IPR027443">
    <property type="entry name" value="IPNS-like_sf"/>
</dbReference>
<sequence>MRNFQKIAEGANVVPLLNALYRKPELWLADDFLRKFPQGPFGETDTVYLRFQDHVPVETEADLELYQQNRLAGHDLHECPWRPEIDALPEARAHIMALVTALGATRLGRCMINRVKAGGRIFPHADSHWHASYWDRYHLVLQSEPGNVFRCGDEQVWMRQGEIWWFQNAIEHEVTNNSADDRIHLIMDLRFA</sequence>
<dbReference type="KEGG" id="bgo:BM43_3060"/>
<dbReference type="EMBL" id="JPGG01000018">
    <property type="protein sequence ID" value="KGC09758.1"/>
    <property type="molecule type" value="Genomic_DNA"/>
</dbReference>
<dbReference type="Proteomes" id="UP000029590">
    <property type="component" value="Unassembled WGS sequence"/>
</dbReference>
<name>A0AAW3ESD1_BURGA</name>
<evidence type="ECO:0000313" key="2">
    <source>
        <dbReference type="EMBL" id="KGC09758.1"/>
    </source>
</evidence>
<feature type="domain" description="Aspartyl/asparaginy/proline hydroxylase" evidence="1">
    <location>
        <begin position="96"/>
        <end position="189"/>
    </location>
</feature>
<dbReference type="SUPFAM" id="SSF51197">
    <property type="entry name" value="Clavaminate synthase-like"/>
    <property type="match status" value="1"/>
</dbReference>
<evidence type="ECO:0000313" key="4">
    <source>
        <dbReference type="Proteomes" id="UP000029590"/>
    </source>
</evidence>
<dbReference type="InterPro" id="IPR007803">
    <property type="entry name" value="Asp/Arg/Pro-Hydrxlase"/>
</dbReference>
<dbReference type="Pfam" id="PF05118">
    <property type="entry name" value="Asp_Arg_Hydrox"/>
    <property type="match status" value="1"/>
</dbReference>
<reference evidence="3 4" key="1">
    <citation type="submission" date="2014-04" db="EMBL/GenBank/DDBJ databases">
        <authorList>
            <person name="Bishop-Lilly K.A."/>
            <person name="Broomall S.M."/>
            <person name="Chain P.S."/>
            <person name="Chertkov O."/>
            <person name="Coyne S.R."/>
            <person name="Daligault H.E."/>
            <person name="Davenport K.W."/>
            <person name="Erkkila T."/>
            <person name="Frey K.G."/>
            <person name="Gibbons H.S."/>
            <person name="Gu W."/>
            <person name="Jaissle J."/>
            <person name="Johnson S.L."/>
            <person name="Koroleva G.I."/>
            <person name="Ladner J.T."/>
            <person name="Lo C.-C."/>
            <person name="Minogue T.D."/>
            <person name="Munk C."/>
            <person name="Palacios G.F."/>
            <person name="Redden C.L."/>
            <person name="Rosenzweig C.N."/>
            <person name="Scholz M.B."/>
            <person name="Teshima H."/>
            <person name="Xu Y."/>
        </authorList>
    </citation>
    <scope>NUCLEOTIDE SEQUENCE [LARGE SCALE GENOMIC DNA]</scope>
    <source>
        <strain evidence="4">gladioli</strain>
        <strain evidence="3">Gladioli</strain>
    </source>
</reference>
<gene>
    <name evidence="3" type="ORF">DM48_5784</name>
    <name evidence="2" type="ORF">DM48_5836</name>
</gene>
<dbReference type="EMBL" id="JPGG01000018">
    <property type="protein sequence ID" value="KGC10543.1"/>
    <property type="molecule type" value="Genomic_DNA"/>
</dbReference>
<comment type="caution">
    <text evidence="3">The sequence shown here is derived from an EMBL/GenBank/DDBJ whole genome shotgun (WGS) entry which is preliminary data.</text>
</comment>
<dbReference type="RefSeq" id="WP_036051781.1">
    <property type="nucleotide sequence ID" value="NZ_CADEPU010000021.1"/>
</dbReference>
<organism evidence="3 4">
    <name type="scientific">Burkholderia gladioli</name>
    <name type="common">Pseudomonas marginata</name>
    <name type="synonym">Phytomonas marginata</name>
    <dbReference type="NCBI Taxonomy" id="28095"/>
    <lineage>
        <taxon>Bacteria</taxon>
        <taxon>Pseudomonadati</taxon>
        <taxon>Pseudomonadota</taxon>
        <taxon>Betaproteobacteria</taxon>
        <taxon>Burkholderiales</taxon>
        <taxon>Burkholderiaceae</taxon>
        <taxon>Burkholderia</taxon>
    </lineage>
</organism>
<evidence type="ECO:0000259" key="1">
    <source>
        <dbReference type="Pfam" id="PF05118"/>
    </source>
</evidence>
<evidence type="ECO:0000313" key="3">
    <source>
        <dbReference type="EMBL" id="KGC10543.1"/>
    </source>
</evidence>
<accession>A0AAW3ESD1</accession>
<protein>
    <submittedName>
        <fullName evidence="3">Aspartyl/Asparaginyl beta-hydroxylase family protein</fullName>
    </submittedName>
</protein>
<dbReference type="Gene3D" id="2.60.120.330">
    <property type="entry name" value="B-lactam Antibiotic, Isopenicillin N Synthase, Chain"/>
    <property type="match status" value="1"/>
</dbReference>
<proteinExistence type="predicted"/>
<dbReference type="AlphaFoldDB" id="A0AAW3ESD1"/>